<accession>A0A143DG48</accession>
<dbReference type="Proteomes" id="UP000076066">
    <property type="component" value="Plasmid unnamed 1"/>
</dbReference>
<reference evidence="2 3" key="1">
    <citation type="submission" date="2016-02" db="EMBL/GenBank/DDBJ databases">
        <title>Complete Genome of H5569, the type strain of the newly described species Haematospirillium jordaniae.</title>
        <authorList>
            <person name="Nicholson A.C."/>
            <person name="Humrighouse B.W."/>
            <person name="Loparov V."/>
            <person name="McQuiston J.R."/>
        </authorList>
    </citation>
    <scope>NUCLEOTIDE SEQUENCE [LARGE SCALE GENOMIC DNA]</scope>
    <source>
        <strain evidence="2 3">H5569</strain>
        <plasmid evidence="3">Plasmid unnamed 1</plasmid>
    </source>
</reference>
<dbReference type="OrthoDB" id="9802846at2"/>
<dbReference type="SUPFAM" id="SSF160719">
    <property type="entry name" value="gpW/gp25-like"/>
    <property type="match status" value="1"/>
</dbReference>
<keyword evidence="3" id="KW-1185">Reference proteome</keyword>
<dbReference type="AlphaFoldDB" id="A0A143DG48"/>
<proteinExistence type="predicted"/>
<evidence type="ECO:0000313" key="3">
    <source>
        <dbReference type="Proteomes" id="UP000076066"/>
    </source>
</evidence>
<geneLocation type="plasmid" evidence="2 3">
    <name>unnamed 1</name>
</geneLocation>
<keyword evidence="2" id="KW-0614">Plasmid</keyword>
<organism evidence="2 3">
    <name type="scientific">Haematospirillum jordaniae</name>
    <dbReference type="NCBI Taxonomy" id="1549855"/>
    <lineage>
        <taxon>Bacteria</taxon>
        <taxon>Pseudomonadati</taxon>
        <taxon>Pseudomonadota</taxon>
        <taxon>Alphaproteobacteria</taxon>
        <taxon>Rhodospirillales</taxon>
        <taxon>Novispirillaceae</taxon>
        <taxon>Haematospirillum</taxon>
    </lineage>
</organism>
<dbReference type="EMBL" id="CP014526">
    <property type="protein sequence ID" value="AMW35701.1"/>
    <property type="molecule type" value="Genomic_DNA"/>
</dbReference>
<gene>
    <name evidence="2" type="ORF">AY555_09970</name>
</gene>
<sequence length="115" mass="12218">MTISIDPVSGTVVNELQDIRNSVADILCTPVGTRVMRRGYGSHIFELIDSPGSQAWTLSVIAAAAEAITRWEPRVRVVSGNVVVHADGSAEIRTVLSVRASNLNIAAHTVLGGVR</sequence>
<evidence type="ECO:0000313" key="2">
    <source>
        <dbReference type="EMBL" id="AMW35701.1"/>
    </source>
</evidence>
<dbReference type="Pfam" id="PF04965">
    <property type="entry name" value="GPW_gp25"/>
    <property type="match status" value="1"/>
</dbReference>
<dbReference type="RefSeq" id="WP_066136910.1">
    <property type="nucleotide sequence ID" value="NZ_CP014526.1"/>
</dbReference>
<dbReference type="Gene3D" id="3.10.450.40">
    <property type="match status" value="1"/>
</dbReference>
<feature type="domain" description="IraD/Gp25-like" evidence="1">
    <location>
        <begin position="16"/>
        <end position="88"/>
    </location>
</feature>
<name>A0A143DG48_9PROT</name>
<evidence type="ECO:0000259" key="1">
    <source>
        <dbReference type="Pfam" id="PF04965"/>
    </source>
</evidence>
<dbReference type="GeneID" id="53317478"/>
<dbReference type="KEGG" id="hjo:AY555_09970"/>
<dbReference type="InterPro" id="IPR007048">
    <property type="entry name" value="IraD/Gp25-like"/>
</dbReference>
<protein>
    <recommendedName>
        <fullName evidence="1">IraD/Gp25-like domain-containing protein</fullName>
    </recommendedName>
</protein>